<keyword evidence="4" id="KW-0572">Peptidoglycan-anchor</keyword>
<dbReference type="Proteomes" id="UP000321175">
    <property type="component" value="Unassembled WGS sequence"/>
</dbReference>
<evidence type="ECO:0000313" key="10">
    <source>
        <dbReference type="Proteomes" id="UP000321175"/>
    </source>
</evidence>
<dbReference type="InterPro" id="IPR011493">
    <property type="entry name" value="GLUG"/>
</dbReference>
<feature type="compositionally biased region" description="Polar residues" evidence="5">
    <location>
        <begin position="871"/>
        <end position="887"/>
    </location>
</feature>
<comment type="caution">
    <text evidence="9">The sequence shown here is derived from an EMBL/GenBank/DDBJ whole genome shotgun (WGS) entry which is preliminary data.</text>
</comment>
<organism evidence="9 10">
    <name type="scientific">Enterococcus mundtii</name>
    <dbReference type="NCBI Taxonomy" id="53346"/>
    <lineage>
        <taxon>Bacteria</taxon>
        <taxon>Bacillati</taxon>
        <taxon>Bacillota</taxon>
        <taxon>Bacilli</taxon>
        <taxon>Lactobacillales</taxon>
        <taxon>Enterococcaceae</taxon>
        <taxon>Enterococcus</taxon>
    </lineage>
</organism>
<evidence type="ECO:0000313" key="9">
    <source>
        <dbReference type="EMBL" id="GEL80911.1"/>
    </source>
</evidence>
<keyword evidence="6" id="KW-0472">Membrane</keyword>
<name>A0ABQ0VER3_ENTMU</name>
<reference evidence="9 10" key="1">
    <citation type="submission" date="2019-07" db="EMBL/GenBank/DDBJ databases">
        <title>Whole genome shotgun sequence of Enterococcus mundtii NBRC 100490.</title>
        <authorList>
            <person name="Hosoyama A."/>
            <person name="Uohara A."/>
            <person name="Ohji S."/>
            <person name="Ichikawa N."/>
        </authorList>
    </citation>
    <scope>NUCLEOTIDE SEQUENCE [LARGE SCALE GENOMIC DNA]</scope>
    <source>
        <strain evidence="9 10">NBRC 100490</strain>
    </source>
</reference>
<evidence type="ECO:0000256" key="7">
    <source>
        <dbReference type="SAM" id="SignalP"/>
    </source>
</evidence>
<dbReference type="PROSITE" id="PS50847">
    <property type="entry name" value="GRAM_POS_ANCHORING"/>
    <property type="match status" value="1"/>
</dbReference>
<keyword evidence="1" id="KW-0134">Cell wall</keyword>
<dbReference type="Pfam" id="PF07581">
    <property type="entry name" value="Glug"/>
    <property type="match status" value="2"/>
</dbReference>
<keyword evidence="10" id="KW-1185">Reference proteome</keyword>
<proteinExistence type="predicted"/>
<dbReference type="NCBIfam" id="TIGR01167">
    <property type="entry name" value="LPXTG_anchor"/>
    <property type="match status" value="1"/>
</dbReference>
<keyword evidence="3 7" id="KW-0732">Signal</keyword>
<evidence type="ECO:0000256" key="6">
    <source>
        <dbReference type="SAM" id="Phobius"/>
    </source>
</evidence>
<feature type="compositionally biased region" description="Gly residues" evidence="5">
    <location>
        <begin position="891"/>
        <end position="901"/>
    </location>
</feature>
<dbReference type="GeneID" id="61000050"/>
<evidence type="ECO:0000256" key="4">
    <source>
        <dbReference type="ARBA" id="ARBA00023088"/>
    </source>
</evidence>
<feature type="chain" id="PRO_5045990382" description="Gram-positive cocci surface proteins LPxTG domain-containing protein" evidence="7">
    <location>
        <begin position="22"/>
        <end position="952"/>
    </location>
</feature>
<dbReference type="RefSeq" id="WP_071867282.1">
    <property type="nucleotide sequence ID" value="NZ_BJWA01000015.1"/>
</dbReference>
<dbReference type="Gene3D" id="2.160.20.110">
    <property type="match status" value="1"/>
</dbReference>
<evidence type="ECO:0000256" key="3">
    <source>
        <dbReference type="ARBA" id="ARBA00022729"/>
    </source>
</evidence>
<feature type="region of interest" description="Disordered" evidence="5">
    <location>
        <begin position="54"/>
        <end position="76"/>
    </location>
</feature>
<keyword evidence="6" id="KW-0812">Transmembrane</keyword>
<keyword evidence="6" id="KW-1133">Transmembrane helix</keyword>
<keyword evidence="2" id="KW-0964">Secreted</keyword>
<protein>
    <recommendedName>
        <fullName evidence="8">Gram-positive cocci surface proteins LPxTG domain-containing protein</fullName>
    </recommendedName>
</protein>
<feature type="signal peptide" evidence="7">
    <location>
        <begin position="1"/>
        <end position="21"/>
    </location>
</feature>
<sequence>MVKLNKKKLIAHILLSSMVLAQTVPTFANVLEDIDPIRHTFFEEETIGEEIETFDDEISNDETTSNKPELLADDNNDDSDVVMVTEETDQELLEVPELQLEEQFPVVEEIEETGEAVVESFFSGAGDGSLTSPFQITTEAELNEMRNDLAAHYQLMNDITLTSDWIPVGYGTTLATKFTGSFTAEPGTVIRNMIVNAGVQPGDLHNRGFFGVTDGATISGITLENPRVVGGLYGNNVGGLIGQINDLSKGPTTVTDSTVSGGSIEASGNNIGGLIGYMANTVAGTTIARSSSSATITVNANPYMYPQAVGGLIGVNGNTVVDSYATGNVTANTINTGGLIGLNSWGKVSRSYATGNIDSPESENVGGLIGGHDFYSTVVDSYATGDVIGRTNVGGFIGAIHPYAIEVARNYSTGHVTGIEAVGGFVGNAGSLTIKNSYGMGDVTGESDVDHFGLGGTNINNYYYNNSEALYSGVPIGGQVIEEVIEPLDVIELRTQTTYESNGWDFGSTWVWDTTTNYPKLGLGNERDTLPINALGETLQVPYGGAETKIPLTDVFSLFGRGGNPDDYLFETDADGVSISADGMDLILEISSVGIYEVTATPISRITTLEPGQNWNKAMIEVTPAEIILEKGTVFARSFNGTTEIDHFDLPTLAGLAPEDEVMWQEASFQYTNSAAGTNTIEGANWIIDWGTVNLSNYEVTGLPTIGNHEYLVTDLFDVEAITKAAGAFLRIDEELAKQNNTHEVITIADTALLHHDDTPDTPGEHWYHDHAEELLQDVTYLIYDTDPQANPLARVVAYADGVPAVAGVFLGLSANTTYWITAISDESTNFLQGEESEPIMLTTALSGNDGDGGNGNGGTGGNTGDGGNNISAPSGNDQPGNEQPVATPNGGSGNTSGNRGGSIATNATSTRNNRRGDNLPKTGEVASAFALLGFGAVGTALASWLKRKKNN</sequence>
<evidence type="ECO:0000256" key="5">
    <source>
        <dbReference type="SAM" id="MobiDB-lite"/>
    </source>
</evidence>
<evidence type="ECO:0000256" key="1">
    <source>
        <dbReference type="ARBA" id="ARBA00022512"/>
    </source>
</evidence>
<feature type="domain" description="Gram-positive cocci surface proteins LPxTG" evidence="8">
    <location>
        <begin position="920"/>
        <end position="952"/>
    </location>
</feature>
<evidence type="ECO:0000259" key="8">
    <source>
        <dbReference type="PROSITE" id="PS50847"/>
    </source>
</evidence>
<evidence type="ECO:0000256" key="2">
    <source>
        <dbReference type="ARBA" id="ARBA00022525"/>
    </source>
</evidence>
<accession>A0ABQ0VER3</accession>
<feature type="compositionally biased region" description="Gly residues" evidence="5">
    <location>
        <begin position="850"/>
        <end position="868"/>
    </location>
</feature>
<feature type="transmembrane region" description="Helical" evidence="6">
    <location>
        <begin position="926"/>
        <end position="946"/>
    </location>
</feature>
<dbReference type="EMBL" id="BJWA01000015">
    <property type="protein sequence ID" value="GEL80911.1"/>
    <property type="molecule type" value="Genomic_DNA"/>
</dbReference>
<gene>
    <name evidence="9" type="ORF">EMU01_20550</name>
</gene>
<feature type="region of interest" description="Disordered" evidence="5">
    <location>
        <begin position="844"/>
        <end position="921"/>
    </location>
</feature>
<dbReference type="InterPro" id="IPR019931">
    <property type="entry name" value="LPXTG_anchor"/>
</dbReference>